<dbReference type="Gene3D" id="1.25.40.10">
    <property type="entry name" value="Tetratricopeptide repeat domain"/>
    <property type="match status" value="1"/>
</dbReference>
<name>A0A1H9IP60_9GAMM</name>
<sequence>MDFEDALLAGELPTAVSDCLEEAGRLRSAQPERAHRLLLKAQRMAPRHPAPLIALYRFYFYGHQLERARFVAEDALRLGAQWLGLPEYWQDVPARAFADTRFDPVARFYLFALKGYAYLSLRLDEIETAEPALQLLAALDPQDGVGAGLLRQVLARRGSEQDEEAAELPA</sequence>
<gene>
    <name evidence="1" type="ORF">SAMN04488038_110122</name>
</gene>
<dbReference type="EMBL" id="FOFS01000010">
    <property type="protein sequence ID" value="SEQ76380.1"/>
    <property type="molecule type" value="Genomic_DNA"/>
</dbReference>
<evidence type="ECO:0000313" key="1">
    <source>
        <dbReference type="EMBL" id="SEQ76380.1"/>
    </source>
</evidence>
<accession>A0A1H9IP60</accession>
<dbReference type="Proteomes" id="UP000199233">
    <property type="component" value="Unassembled WGS sequence"/>
</dbReference>
<reference evidence="1 2" key="1">
    <citation type="submission" date="2016-10" db="EMBL/GenBank/DDBJ databases">
        <authorList>
            <person name="de Groot N.N."/>
        </authorList>
    </citation>
    <scope>NUCLEOTIDE SEQUENCE [LARGE SCALE GENOMIC DNA]</scope>
    <source>
        <strain evidence="1 2">DSM 25927</strain>
    </source>
</reference>
<dbReference type="AlphaFoldDB" id="A0A1H9IP60"/>
<organism evidence="1 2">
    <name type="scientific">Solimonas aquatica</name>
    <dbReference type="NCBI Taxonomy" id="489703"/>
    <lineage>
        <taxon>Bacteria</taxon>
        <taxon>Pseudomonadati</taxon>
        <taxon>Pseudomonadota</taxon>
        <taxon>Gammaproteobacteria</taxon>
        <taxon>Nevskiales</taxon>
        <taxon>Nevskiaceae</taxon>
        <taxon>Solimonas</taxon>
    </lineage>
</organism>
<dbReference type="STRING" id="489703.SAMN04488038_110122"/>
<keyword evidence="2" id="KW-1185">Reference proteome</keyword>
<protein>
    <recommendedName>
        <fullName evidence="3">Tetratricopeptide repeat-containing protein</fullName>
    </recommendedName>
</protein>
<evidence type="ECO:0000313" key="2">
    <source>
        <dbReference type="Proteomes" id="UP000199233"/>
    </source>
</evidence>
<evidence type="ECO:0008006" key="3">
    <source>
        <dbReference type="Google" id="ProtNLM"/>
    </source>
</evidence>
<proteinExistence type="predicted"/>
<dbReference type="InterPro" id="IPR011990">
    <property type="entry name" value="TPR-like_helical_dom_sf"/>
</dbReference>
<dbReference type="SUPFAM" id="SSF48452">
    <property type="entry name" value="TPR-like"/>
    <property type="match status" value="1"/>
</dbReference>